<accession>A0A840VJD9</accession>
<dbReference type="Pfam" id="PF00872">
    <property type="entry name" value="Transposase_mut"/>
    <property type="match status" value="1"/>
</dbReference>
<dbReference type="RefSeq" id="WP_221285316.1">
    <property type="nucleotide sequence ID" value="NZ_JACHFD010000059.1"/>
</dbReference>
<dbReference type="AlphaFoldDB" id="A0A840VJD9"/>
<dbReference type="GO" id="GO:0004803">
    <property type="term" value="F:transposase activity"/>
    <property type="evidence" value="ECO:0007669"/>
    <property type="project" value="UniProtKB-UniRule"/>
</dbReference>
<evidence type="ECO:0000313" key="8">
    <source>
        <dbReference type="Proteomes" id="UP000557717"/>
    </source>
</evidence>
<sequence length="193" mass="21657">MRERRLEDADWLALMIDGVWLTRELCVGIDAEGNKRVLDFEVGSSKSAAVVSSLLDGLEKRGFSSGSGRRLLVLRDGSAAIVKAVSRRWPESVRQECLVHAQSNLREKVGQRDRADIDRLFKTLRETQGRQAGEEAFDELLEFVSERNAAASVALKQRRGALLAFHHLEVPATLNTTFLSTNLIENVIRNWRA</sequence>
<proteinExistence type="inferred from homology"/>
<dbReference type="PANTHER" id="PTHR33217">
    <property type="entry name" value="TRANSPOSASE FOR INSERTION SEQUENCE ELEMENT IS1081"/>
    <property type="match status" value="1"/>
</dbReference>
<dbReference type="EMBL" id="JACHFD010000059">
    <property type="protein sequence ID" value="MBB5353980.1"/>
    <property type="molecule type" value="Genomic_DNA"/>
</dbReference>
<evidence type="ECO:0000256" key="1">
    <source>
        <dbReference type="ARBA" id="ARBA00002190"/>
    </source>
</evidence>
<evidence type="ECO:0000313" key="7">
    <source>
        <dbReference type="EMBL" id="MBB5353980.1"/>
    </source>
</evidence>
<gene>
    <name evidence="7" type="ORF">HNR46_004251</name>
</gene>
<dbReference type="Proteomes" id="UP000557717">
    <property type="component" value="Unassembled WGS sequence"/>
</dbReference>
<keyword evidence="5 6" id="KW-0233">DNA recombination</keyword>
<protein>
    <recommendedName>
        <fullName evidence="6">Mutator family transposase</fullName>
    </recommendedName>
</protein>
<keyword evidence="6" id="KW-0814">Transposable element</keyword>
<keyword evidence="4 6" id="KW-0238">DNA-binding</keyword>
<evidence type="ECO:0000256" key="3">
    <source>
        <dbReference type="ARBA" id="ARBA00022578"/>
    </source>
</evidence>
<comment type="function">
    <text evidence="1 6">Required for the transposition of the insertion element.</text>
</comment>
<evidence type="ECO:0000256" key="2">
    <source>
        <dbReference type="ARBA" id="ARBA00010961"/>
    </source>
</evidence>
<organism evidence="7 8">
    <name type="scientific">Haloferula luteola</name>
    <dbReference type="NCBI Taxonomy" id="595692"/>
    <lineage>
        <taxon>Bacteria</taxon>
        <taxon>Pseudomonadati</taxon>
        <taxon>Verrucomicrobiota</taxon>
        <taxon>Verrucomicrobiia</taxon>
        <taxon>Verrucomicrobiales</taxon>
        <taxon>Verrucomicrobiaceae</taxon>
        <taxon>Haloferula</taxon>
    </lineage>
</organism>
<reference evidence="7 8" key="1">
    <citation type="submission" date="2020-08" db="EMBL/GenBank/DDBJ databases">
        <title>Genomic Encyclopedia of Type Strains, Phase IV (KMG-IV): sequencing the most valuable type-strain genomes for metagenomic binning, comparative biology and taxonomic classification.</title>
        <authorList>
            <person name="Goeker M."/>
        </authorList>
    </citation>
    <scope>NUCLEOTIDE SEQUENCE [LARGE SCALE GENOMIC DNA]</scope>
    <source>
        <strain evidence="7 8">YC6886</strain>
    </source>
</reference>
<dbReference type="GO" id="GO:0006313">
    <property type="term" value="P:DNA transposition"/>
    <property type="evidence" value="ECO:0007669"/>
    <property type="project" value="UniProtKB-UniRule"/>
</dbReference>
<comment type="caution">
    <text evidence="7">The sequence shown here is derived from an EMBL/GenBank/DDBJ whole genome shotgun (WGS) entry which is preliminary data.</text>
</comment>
<name>A0A840VJD9_9BACT</name>
<keyword evidence="3 6" id="KW-0815">Transposition</keyword>
<dbReference type="GO" id="GO:0003677">
    <property type="term" value="F:DNA binding"/>
    <property type="evidence" value="ECO:0007669"/>
    <property type="project" value="UniProtKB-UniRule"/>
</dbReference>
<comment type="similarity">
    <text evidence="2 6">Belongs to the transposase mutator family.</text>
</comment>
<feature type="non-terminal residue" evidence="7">
    <location>
        <position position="193"/>
    </location>
</feature>
<evidence type="ECO:0000256" key="6">
    <source>
        <dbReference type="RuleBase" id="RU365089"/>
    </source>
</evidence>
<dbReference type="PANTHER" id="PTHR33217:SF7">
    <property type="entry name" value="TRANSPOSASE FOR INSERTION SEQUENCE ELEMENT IS1081"/>
    <property type="match status" value="1"/>
</dbReference>
<dbReference type="InterPro" id="IPR001207">
    <property type="entry name" value="Transposase_mutator"/>
</dbReference>
<keyword evidence="8" id="KW-1185">Reference proteome</keyword>
<evidence type="ECO:0000256" key="5">
    <source>
        <dbReference type="ARBA" id="ARBA00023172"/>
    </source>
</evidence>
<evidence type="ECO:0000256" key="4">
    <source>
        <dbReference type="ARBA" id="ARBA00023125"/>
    </source>
</evidence>